<evidence type="ECO:0000256" key="5">
    <source>
        <dbReference type="ARBA" id="ARBA00048267"/>
    </source>
</evidence>
<dbReference type="PROSITE" id="PS50122">
    <property type="entry name" value="CHEB"/>
    <property type="match status" value="1"/>
</dbReference>
<dbReference type="PANTHER" id="PTHR42872:SF6">
    <property type="entry name" value="PROTEIN-GLUTAMATE METHYLESTERASE_PROTEIN-GLUTAMINE GLUTAMINASE"/>
    <property type="match status" value="1"/>
</dbReference>
<feature type="domain" description="Response regulatory" evidence="6">
    <location>
        <begin position="2"/>
        <end position="119"/>
    </location>
</feature>
<evidence type="ECO:0000256" key="3">
    <source>
        <dbReference type="ARBA" id="ARBA00022801"/>
    </source>
</evidence>
<dbReference type="InterPro" id="IPR011006">
    <property type="entry name" value="CheY-like_superfamily"/>
</dbReference>
<evidence type="ECO:0000259" key="7">
    <source>
        <dbReference type="PROSITE" id="PS50122"/>
    </source>
</evidence>
<comment type="catalytic activity">
    <reaction evidence="5">
        <text>[protein]-L-glutamate 5-O-methyl ester + H2O = L-glutamyl-[protein] + methanol + H(+)</text>
        <dbReference type="Rhea" id="RHEA:23236"/>
        <dbReference type="Rhea" id="RHEA-COMP:10208"/>
        <dbReference type="Rhea" id="RHEA-COMP:10311"/>
        <dbReference type="ChEBI" id="CHEBI:15377"/>
        <dbReference type="ChEBI" id="CHEBI:15378"/>
        <dbReference type="ChEBI" id="CHEBI:17790"/>
        <dbReference type="ChEBI" id="CHEBI:29973"/>
        <dbReference type="ChEBI" id="CHEBI:82795"/>
        <dbReference type="EC" id="3.1.1.61"/>
    </reaction>
</comment>
<dbReference type="Gene3D" id="3.40.50.2300">
    <property type="match status" value="1"/>
</dbReference>
<dbReference type="GO" id="GO:0005737">
    <property type="term" value="C:cytoplasm"/>
    <property type="evidence" value="ECO:0007669"/>
    <property type="project" value="InterPro"/>
</dbReference>
<proteinExistence type="inferred from homology"/>
<dbReference type="PANTHER" id="PTHR42872">
    <property type="entry name" value="PROTEIN-GLUTAMATE METHYLESTERASE/PROTEIN-GLUTAMINE GLUTAMINASE"/>
    <property type="match status" value="1"/>
</dbReference>
<dbReference type="SUPFAM" id="SSF52738">
    <property type="entry name" value="Methylesterase CheB, C-terminal domain"/>
    <property type="match status" value="1"/>
</dbReference>
<dbReference type="Gene3D" id="3.40.50.180">
    <property type="entry name" value="Methylesterase CheB, C-terminal domain"/>
    <property type="match status" value="1"/>
</dbReference>
<dbReference type="InterPro" id="IPR035909">
    <property type="entry name" value="CheB_C"/>
</dbReference>
<protein>
    <recommendedName>
        <fullName evidence="4">protein-glutamate methylesterase</fullName>
        <ecNumber evidence="4">3.1.1.61</ecNumber>
    </recommendedName>
</protein>
<dbReference type="AlphaFoldDB" id="A0A3B1BEK3"/>
<organism evidence="8">
    <name type="scientific">hydrothermal vent metagenome</name>
    <dbReference type="NCBI Taxonomy" id="652676"/>
    <lineage>
        <taxon>unclassified sequences</taxon>
        <taxon>metagenomes</taxon>
        <taxon>ecological metagenomes</taxon>
    </lineage>
</organism>
<sequence length="345" mass="36692">MKIAIVNDTKMAVESLRRVVTSIPEYQLAWVAYDGAEAVKQCAQLCPDVILMDLIMPVMDGVEATRQIMATSPCAILVVTSTVTGNAGKVFEAMGAGALDAVNTPVLGASGTGEGRDALLQKLRTIGRLIAANEKTASLPALKVRSTRSVTMPPMLVIGASTGGPAALAVILAAIPSGFPAAIVVVQHVDEQFTDSFVDWLNLQSSLPVRRAKGNDIPQQGEVLVAGGEQHLVLRKNGRLDYTTEPESYPYRPSVTVFFESVALHWNGRAIGVLLTGMGRDGAQGLLALRKSDFHTIAQDEASCSVYGMPKAAVQLGAVEEILPLEKIVPVLLKHFPVMLARQAE</sequence>
<evidence type="ECO:0000259" key="6">
    <source>
        <dbReference type="PROSITE" id="PS50110"/>
    </source>
</evidence>
<dbReference type="CDD" id="cd16432">
    <property type="entry name" value="CheB_Rec"/>
    <property type="match status" value="1"/>
</dbReference>
<dbReference type="PIRSF" id="PIRSF000876">
    <property type="entry name" value="RR_chemtxs_CheB"/>
    <property type="match status" value="1"/>
</dbReference>
<dbReference type="GO" id="GO:0006935">
    <property type="term" value="P:chemotaxis"/>
    <property type="evidence" value="ECO:0007669"/>
    <property type="project" value="UniProtKB-KW"/>
</dbReference>
<dbReference type="SUPFAM" id="SSF52172">
    <property type="entry name" value="CheY-like"/>
    <property type="match status" value="1"/>
</dbReference>
<dbReference type="InterPro" id="IPR000673">
    <property type="entry name" value="Sig_transdc_resp-reg_Me-estase"/>
</dbReference>
<dbReference type="Pfam" id="PF01339">
    <property type="entry name" value="CheB_methylest"/>
    <property type="match status" value="1"/>
</dbReference>
<name>A0A3B1BEK3_9ZZZZ</name>
<keyword evidence="3 8" id="KW-0378">Hydrolase</keyword>
<dbReference type="GO" id="GO:0008984">
    <property type="term" value="F:protein-glutamate methylesterase activity"/>
    <property type="evidence" value="ECO:0007669"/>
    <property type="project" value="UniProtKB-EC"/>
</dbReference>
<keyword evidence="1" id="KW-0963">Cytoplasm</keyword>
<dbReference type="NCBIfam" id="NF001965">
    <property type="entry name" value="PRK00742.1"/>
    <property type="match status" value="1"/>
</dbReference>
<evidence type="ECO:0000256" key="4">
    <source>
        <dbReference type="ARBA" id="ARBA00039140"/>
    </source>
</evidence>
<dbReference type="GO" id="GO:0000156">
    <property type="term" value="F:phosphorelay response regulator activity"/>
    <property type="evidence" value="ECO:0007669"/>
    <property type="project" value="InterPro"/>
</dbReference>
<dbReference type="EMBL" id="UOFZ01000064">
    <property type="protein sequence ID" value="VAX12821.1"/>
    <property type="molecule type" value="Genomic_DNA"/>
</dbReference>
<dbReference type="InterPro" id="IPR008248">
    <property type="entry name" value="CheB-like"/>
</dbReference>
<evidence type="ECO:0000256" key="1">
    <source>
        <dbReference type="ARBA" id="ARBA00022490"/>
    </source>
</evidence>
<accession>A0A3B1BEK3</accession>
<dbReference type="PROSITE" id="PS50110">
    <property type="entry name" value="RESPONSE_REGULATORY"/>
    <property type="match status" value="1"/>
</dbReference>
<gene>
    <name evidence="8" type="ORF">MNBD_GAMMA24-1811</name>
</gene>
<dbReference type="SMART" id="SM00448">
    <property type="entry name" value="REC"/>
    <property type="match status" value="1"/>
</dbReference>
<dbReference type="NCBIfam" id="NF009206">
    <property type="entry name" value="PRK12555.1"/>
    <property type="match status" value="1"/>
</dbReference>
<evidence type="ECO:0000256" key="2">
    <source>
        <dbReference type="ARBA" id="ARBA00022500"/>
    </source>
</evidence>
<dbReference type="Pfam" id="PF00072">
    <property type="entry name" value="Response_reg"/>
    <property type="match status" value="1"/>
</dbReference>
<dbReference type="CDD" id="cd17541">
    <property type="entry name" value="REC_CheB-like"/>
    <property type="match status" value="1"/>
</dbReference>
<reference evidence="8" key="1">
    <citation type="submission" date="2018-06" db="EMBL/GenBank/DDBJ databases">
        <authorList>
            <person name="Zhirakovskaya E."/>
        </authorList>
    </citation>
    <scope>NUCLEOTIDE SEQUENCE</scope>
</reference>
<feature type="domain" description="CheB-type methylesterase" evidence="7">
    <location>
        <begin position="149"/>
        <end position="339"/>
    </location>
</feature>
<dbReference type="InterPro" id="IPR001789">
    <property type="entry name" value="Sig_transdc_resp-reg_receiver"/>
</dbReference>
<dbReference type="HAMAP" id="MF_00099">
    <property type="entry name" value="CheB_chemtxs"/>
    <property type="match status" value="1"/>
</dbReference>
<evidence type="ECO:0000313" key="8">
    <source>
        <dbReference type="EMBL" id="VAX12821.1"/>
    </source>
</evidence>
<dbReference type="EC" id="3.1.1.61" evidence="4"/>
<keyword evidence="2" id="KW-0145">Chemotaxis</keyword>